<reference evidence="2" key="1">
    <citation type="submission" date="2016-11" db="EMBL/GenBank/DDBJ databases">
        <authorList>
            <person name="Varghese N."/>
            <person name="Submissions S."/>
        </authorList>
    </citation>
    <scope>NUCLEOTIDE SEQUENCE [LARGE SCALE GENOMIC DNA]</scope>
    <source>
        <strain evidence="2">DSM 10124</strain>
    </source>
</reference>
<gene>
    <name evidence="1" type="ORF">SAMN02746091_00647</name>
</gene>
<evidence type="ECO:0000313" key="2">
    <source>
        <dbReference type="Proteomes" id="UP000184423"/>
    </source>
</evidence>
<dbReference type="EMBL" id="FQVG01000007">
    <property type="protein sequence ID" value="SHE55509.1"/>
    <property type="molecule type" value="Genomic_DNA"/>
</dbReference>
<organism evidence="1 2">
    <name type="scientific">Caloramator proteoclasticus DSM 10124</name>
    <dbReference type="NCBI Taxonomy" id="1121262"/>
    <lineage>
        <taxon>Bacteria</taxon>
        <taxon>Bacillati</taxon>
        <taxon>Bacillota</taxon>
        <taxon>Clostridia</taxon>
        <taxon>Eubacteriales</taxon>
        <taxon>Clostridiaceae</taxon>
        <taxon>Caloramator</taxon>
    </lineage>
</organism>
<sequence length="42" mass="4714">MDIGNIKMVKETIIDTKKTTTNSDKATSNKPGCIKMNDYFAF</sequence>
<proteinExistence type="predicted"/>
<dbReference type="RefSeq" id="WP_278298182.1">
    <property type="nucleotide sequence ID" value="NZ_FQVG01000007.1"/>
</dbReference>
<dbReference type="Proteomes" id="UP000184423">
    <property type="component" value="Unassembled WGS sequence"/>
</dbReference>
<evidence type="ECO:0000313" key="1">
    <source>
        <dbReference type="EMBL" id="SHE55509.1"/>
    </source>
</evidence>
<keyword evidence="2" id="KW-1185">Reference proteome</keyword>
<dbReference type="AlphaFoldDB" id="A0A1M4UFG5"/>
<name>A0A1M4UFG5_9CLOT</name>
<accession>A0A1M4UFG5</accession>
<protein>
    <submittedName>
        <fullName evidence="1">Uncharacterized protein</fullName>
    </submittedName>
</protein>